<reference evidence="1" key="1">
    <citation type="submission" date="2014-09" db="EMBL/GenBank/DDBJ databases">
        <authorList>
            <person name="Magalhaes I.L.F."/>
            <person name="Oliveira U."/>
            <person name="Santos F.R."/>
            <person name="Vidigal T.H.D.A."/>
            <person name="Brescovit A.D."/>
            <person name="Santos A.J."/>
        </authorList>
    </citation>
    <scope>NUCLEOTIDE SEQUENCE</scope>
    <source>
        <tissue evidence="1">Shoot tissue taken approximately 20 cm above the soil surface</tissue>
    </source>
</reference>
<dbReference type="AlphaFoldDB" id="A0A0A8YHJ3"/>
<dbReference type="EMBL" id="GBRH01272434">
    <property type="protein sequence ID" value="JAD25461.1"/>
    <property type="molecule type" value="Transcribed_RNA"/>
</dbReference>
<name>A0A0A8YHJ3_ARUDO</name>
<protein>
    <submittedName>
        <fullName evidence="1">Uncharacterized protein</fullName>
    </submittedName>
</protein>
<sequence length="30" mass="3510">MIVKVILQPMLTSYLEFAGNNFKVQLRPKM</sequence>
<reference evidence="1" key="2">
    <citation type="journal article" date="2015" name="Data Brief">
        <title>Shoot transcriptome of the giant reed, Arundo donax.</title>
        <authorList>
            <person name="Barrero R.A."/>
            <person name="Guerrero F.D."/>
            <person name="Moolhuijzen P."/>
            <person name="Goolsby J.A."/>
            <person name="Tidwell J."/>
            <person name="Bellgard S.E."/>
            <person name="Bellgard M.I."/>
        </authorList>
    </citation>
    <scope>NUCLEOTIDE SEQUENCE</scope>
    <source>
        <tissue evidence="1">Shoot tissue taken approximately 20 cm above the soil surface</tissue>
    </source>
</reference>
<accession>A0A0A8YHJ3</accession>
<proteinExistence type="predicted"/>
<organism evidence="1">
    <name type="scientific">Arundo donax</name>
    <name type="common">Giant reed</name>
    <name type="synonym">Donax arundinaceus</name>
    <dbReference type="NCBI Taxonomy" id="35708"/>
    <lineage>
        <taxon>Eukaryota</taxon>
        <taxon>Viridiplantae</taxon>
        <taxon>Streptophyta</taxon>
        <taxon>Embryophyta</taxon>
        <taxon>Tracheophyta</taxon>
        <taxon>Spermatophyta</taxon>
        <taxon>Magnoliopsida</taxon>
        <taxon>Liliopsida</taxon>
        <taxon>Poales</taxon>
        <taxon>Poaceae</taxon>
        <taxon>PACMAD clade</taxon>
        <taxon>Arundinoideae</taxon>
        <taxon>Arundineae</taxon>
        <taxon>Arundo</taxon>
    </lineage>
</organism>
<evidence type="ECO:0000313" key="1">
    <source>
        <dbReference type="EMBL" id="JAD25461.1"/>
    </source>
</evidence>